<dbReference type="InterPro" id="IPR042342">
    <property type="entry name" value="TTC22"/>
</dbReference>
<keyword evidence="2" id="KW-1185">Reference proteome</keyword>
<dbReference type="InterPro" id="IPR019734">
    <property type="entry name" value="TPR_rpt"/>
</dbReference>
<protein>
    <recommendedName>
        <fullName evidence="3">Tetratricopeptide repeat protein</fullName>
    </recommendedName>
</protein>
<dbReference type="InterPro" id="IPR011990">
    <property type="entry name" value="TPR-like_helical_dom_sf"/>
</dbReference>
<comment type="caution">
    <text evidence="1">The sequence shown here is derived from an EMBL/GenBank/DDBJ whole genome shotgun (WGS) entry which is preliminary data.</text>
</comment>
<dbReference type="Pfam" id="PF13181">
    <property type="entry name" value="TPR_8"/>
    <property type="match status" value="1"/>
</dbReference>
<dbReference type="PANTHER" id="PTHR16253">
    <property type="entry name" value="TETRATRICOPEPTIDE REPEAT PROTEIN 22"/>
    <property type="match status" value="1"/>
</dbReference>
<evidence type="ECO:0000313" key="2">
    <source>
        <dbReference type="Proteomes" id="UP001347796"/>
    </source>
</evidence>
<name>A0AAN8FY99_PATCE</name>
<evidence type="ECO:0000313" key="1">
    <source>
        <dbReference type="EMBL" id="KAK6166687.1"/>
    </source>
</evidence>
<dbReference type="AlphaFoldDB" id="A0AAN8FY99"/>
<organism evidence="1 2">
    <name type="scientific">Patella caerulea</name>
    <name type="common">Rayed Mediterranean limpet</name>
    <dbReference type="NCBI Taxonomy" id="87958"/>
    <lineage>
        <taxon>Eukaryota</taxon>
        <taxon>Metazoa</taxon>
        <taxon>Spiralia</taxon>
        <taxon>Lophotrochozoa</taxon>
        <taxon>Mollusca</taxon>
        <taxon>Gastropoda</taxon>
        <taxon>Patellogastropoda</taxon>
        <taxon>Patelloidea</taxon>
        <taxon>Patellidae</taxon>
        <taxon>Patella</taxon>
    </lineage>
</organism>
<proteinExistence type="predicted"/>
<sequence>MDLGVFVERLNFIPSLFTLNIANISTEKLKGIQAKLTRSDEDEYAATEINNLASFLAFLFREFENCIAKNTLVLQCSPTNIQANVMKARLYAQRNRITEAEETFEELKRLSEDDYLMTEANAERAYVLSRMGPVFCKAAIGLFNEVTEKYPEKYEWKYRMALIIRRCQNPCIKYMMPTNDPLANFNLAKELFESVIKGCQDPELRGLSYIGLATLHYRPCAENAKFREMGPEQSTALKKTNEYLVKANDEAPQNSTVLAETGRIYMSMNRLQDAKNVLESSIARKKTSMNCHSLALVLKKLQVENFNQLAIDLLEQSMILSEGTNLAVVADLGKMYRHLSPANYDQALDCFKRLIESHEYMWRRRGNEWAAECYIKIGNVVEANHCKRENIINVAMEYLTESSTGNRQKVSVEQLFRDDRSGTHTYYNFHSSFDQVKRSMHLFNADLSFKNDIEQARSSFDVNDAFKTLIYNYLESKKYYDCLDLATILMVTDIPDIEKVAVGVMMDIVEQTADQKDQTVLVKSCFKRAFDSSYYVEGFNSHVRIIYDATTSAIEADVIQNCLNEIGLDVVQNDEDIFAFQSRNAALTSAISGNVVVICILKNNDENLLTNYPIDAIPRDRPVVIPLVVNDSHVSPILQHLRPMKFPDFNHDSKPKGTWLKEFGNRLFVAQ</sequence>
<dbReference type="SUPFAM" id="SSF48452">
    <property type="entry name" value="TPR-like"/>
    <property type="match status" value="1"/>
</dbReference>
<evidence type="ECO:0008006" key="3">
    <source>
        <dbReference type="Google" id="ProtNLM"/>
    </source>
</evidence>
<dbReference type="Proteomes" id="UP001347796">
    <property type="component" value="Unassembled WGS sequence"/>
</dbReference>
<dbReference type="EMBL" id="JAZGQO010000021">
    <property type="protein sequence ID" value="KAK6166687.1"/>
    <property type="molecule type" value="Genomic_DNA"/>
</dbReference>
<accession>A0AAN8FY99</accession>
<gene>
    <name evidence="1" type="ORF">SNE40_023323</name>
</gene>
<dbReference type="Gene3D" id="1.25.40.10">
    <property type="entry name" value="Tetratricopeptide repeat domain"/>
    <property type="match status" value="2"/>
</dbReference>
<dbReference type="PANTHER" id="PTHR16253:SF0">
    <property type="entry name" value="TETRATRICOPEPTIDE REPEAT PROTEIN 22"/>
    <property type="match status" value="1"/>
</dbReference>
<reference evidence="1 2" key="1">
    <citation type="submission" date="2024-01" db="EMBL/GenBank/DDBJ databases">
        <title>The genome of the rayed Mediterranean limpet Patella caerulea (Linnaeus, 1758).</title>
        <authorList>
            <person name="Anh-Thu Weber A."/>
            <person name="Halstead-Nussloch G."/>
        </authorList>
    </citation>
    <scope>NUCLEOTIDE SEQUENCE [LARGE SCALE GENOMIC DNA]</scope>
    <source>
        <strain evidence="1">AATW-2023a</strain>
        <tissue evidence="1">Whole specimen</tissue>
    </source>
</reference>